<feature type="compositionally biased region" description="Low complexity" evidence="1">
    <location>
        <begin position="206"/>
        <end position="229"/>
    </location>
</feature>
<organism evidence="2 3">
    <name type="scientific">Ustilaginoidea virens</name>
    <name type="common">Rice false smut fungus</name>
    <name type="synonym">Villosiclava virens</name>
    <dbReference type="NCBI Taxonomy" id="1159556"/>
    <lineage>
        <taxon>Eukaryota</taxon>
        <taxon>Fungi</taxon>
        <taxon>Dikarya</taxon>
        <taxon>Ascomycota</taxon>
        <taxon>Pezizomycotina</taxon>
        <taxon>Sordariomycetes</taxon>
        <taxon>Hypocreomycetidae</taxon>
        <taxon>Hypocreales</taxon>
        <taxon>Clavicipitaceae</taxon>
        <taxon>Ustilaginoidea</taxon>
    </lineage>
</organism>
<gene>
    <name evidence="2" type="ORF">UV8b_02470</name>
</gene>
<feature type="region of interest" description="Disordered" evidence="1">
    <location>
        <begin position="206"/>
        <end position="234"/>
    </location>
</feature>
<reference evidence="2" key="1">
    <citation type="submission" date="2020-03" db="EMBL/GenBank/DDBJ databases">
        <title>A mixture of massive structural variations and highly conserved coding sequences in Ustilaginoidea virens genome.</title>
        <authorList>
            <person name="Zhang K."/>
            <person name="Zhao Z."/>
            <person name="Zhang Z."/>
            <person name="Li Y."/>
            <person name="Hsiang T."/>
            <person name="Sun W."/>
        </authorList>
    </citation>
    <scope>NUCLEOTIDE SEQUENCE</scope>
    <source>
        <strain evidence="2">UV-8b</strain>
    </source>
</reference>
<sequence>MAPLASIPEANSSIQSTFEFHRPVSRSLFLSHRRGRCRLSGRKLAVKKRFRPAYHGVTDHTMAAKEKHTCIFDKNELSSSSRKIEKTSNGAMSNGQAQIVANLRKSESPFDLDAFPQPPSKNKGAPFDAMHTHNVATQPRKYRPAQRPPLTLAQRKLLVPNQKEPATIGQTVKEAVHKSSRQSVDSVLVAAVSRSIAQQLRLISATSYRSRSPSRPQSATNDGGSSTSGGRRRVLHRFTRDLETYAEQISAKGKIFNDTSTPPTDAATLDTVAELLPYRSQLRAAGLAVTSREQAQGVPFERRDPAPGFSGTKRRNDGHGRRGQLDGYDNSGPSQSTNTEISFAGPQDMDEYRYALIEEAPARKKKNRVGKKRARRRCLPCFPAKDDLTTDTEWTHFKSWSRKPAKVVQTQPRGESMNKIANRNQAVAHSQVTPSSIPQSPRHISYAQGTESAARANPPYQWDRPNFITTGRRHSMTLPKYKQQGEDCYIRHRKRRVRGGQIQNQKNDLPRLDDGKYSTKNAVLWHEASSPSVKPPAEEAKDVRERQRSEKPVDRLVAAETGGGGDLATSIKARTRRVRQRSGLPTRSFRAKDGPVHKYDPYHVGICCPKSRGVPPKLTARPNIPRRTSSIKGSLGSIELEYDDREILDRDVLRGLHVAASAACNEEVDAFVRNKTGLRIRRFLADLMVLETLTAVRPGEDDQQHARRRRAEMRKLKQQIRRSREIALTGGAV</sequence>
<name>A0A8E5HMJ5_USTVR</name>
<evidence type="ECO:0000256" key="1">
    <source>
        <dbReference type="SAM" id="MobiDB-lite"/>
    </source>
</evidence>
<dbReference type="OrthoDB" id="273010at2759"/>
<dbReference type="KEGG" id="uvi:66063248"/>
<feature type="region of interest" description="Disordered" evidence="1">
    <location>
        <begin position="447"/>
        <end position="466"/>
    </location>
</feature>
<evidence type="ECO:0000313" key="3">
    <source>
        <dbReference type="Proteomes" id="UP000027002"/>
    </source>
</evidence>
<accession>A0A8E5HMJ5</accession>
<dbReference type="AlphaFoldDB" id="A0A8E5HMJ5"/>
<evidence type="ECO:0000313" key="2">
    <source>
        <dbReference type="EMBL" id="QUC18229.1"/>
    </source>
</evidence>
<proteinExistence type="predicted"/>
<feature type="region of interest" description="Disordered" evidence="1">
    <location>
        <begin position="290"/>
        <end position="345"/>
    </location>
</feature>
<feature type="compositionally biased region" description="Polar residues" evidence="1">
    <location>
        <begin position="331"/>
        <end position="341"/>
    </location>
</feature>
<feature type="compositionally biased region" description="Basic and acidic residues" evidence="1">
    <location>
        <begin position="536"/>
        <end position="553"/>
    </location>
</feature>
<feature type="compositionally biased region" description="Basic and acidic residues" evidence="1">
    <location>
        <begin position="314"/>
        <end position="324"/>
    </location>
</feature>
<dbReference type="GeneID" id="66063248"/>
<dbReference type="EMBL" id="CP072754">
    <property type="protein sequence ID" value="QUC18229.1"/>
    <property type="molecule type" value="Genomic_DNA"/>
</dbReference>
<feature type="region of interest" description="Disordered" evidence="1">
    <location>
        <begin position="527"/>
        <end position="553"/>
    </location>
</feature>
<dbReference type="Proteomes" id="UP000027002">
    <property type="component" value="Chromosome 2"/>
</dbReference>
<protein>
    <submittedName>
        <fullName evidence="2">Uncharacterized protein</fullName>
    </submittedName>
</protein>
<dbReference type="RefSeq" id="XP_042995902.1">
    <property type="nucleotide sequence ID" value="XM_043139968.1"/>
</dbReference>
<keyword evidence="3" id="KW-1185">Reference proteome</keyword>